<accession>A0A6J4HPK8</accession>
<keyword evidence="2" id="KW-1133">Transmembrane helix</keyword>
<feature type="transmembrane region" description="Helical" evidence="2">
    <location>
        <begin position="86"/>
        <end position="107"/>
    </location>
</feature>
<keyword evidence="2" id="KW-0812">Transmembrane</keyword>
<dbReference type="InterPro" id="IPR008910">
    <property type="entry name" value="MSC_TM_helix"/>
</dbReference>
<evidence type="ECO:0000256" key="2">
    <source>
        <dbReference type="SAM" id="Phobius"/>
    </source>
</evidence>
<feature type="transmembrane region" description="Helical" evidence="2">
    <location>
        <begin position="119"/>
        <end position="143"/>
    </location>
</feature>
<feature type="transmembrane region" description="Helical" evidence="2">
    <location>
        <begin position="155"/>
        <end position="177"/>
    </location>
</feature>
<sequence length="268" mass="27044">MRGTIVRTPVVAVELEQGIQDGVAAVTSFVPELLAFLVTLVGGTLVAKLLARSAGGSLRRVGFDKVVRRSRPGKALSTTTASPSDVVARVAFVVLVLFVLRSAFAVFGSNPFGELLASVLAFLPNVLVAGVIAVVAAALAAAARDIVATATRGTGVGGAAGTAAGGLVLAVGTFAALSQLQVAPRVVEGLYHAILALVVGSGIIAIGVGGIPPMRAQWEKGMRALGQEVQQRPPQEGTRSTRTPSAGTAGRRSSAPTVDVPAPQRDGG</sequence>
<keyword evidence="2" id="KW-0472">Membrane</keyword>
<feature type="compositionally biased region" description="Polar residues" evidence="1">
    <location>
        <begin position="228"/>
        <end position="246"/>
    </location>
</feature>
<dbReference type="Pfam" id="PF05552">
    <property type="entry name" value="MS_channel_1st_1"/>
    <property type="match status" value="2"/>
</dbReference>
<evidence type="ECO:0000313" key="3">
    <source>
        <dbReference type="EMBL" id="CAA9229351.1"/>
    </source>
</evidence>
<dbReference type="EMBL" id="CADCSY010000046">
    <property type="protein sequence ID" value="CAA9229351.1"/>
    <property type="molecule type" value="Genomic_DNA"/>
</dbReference>
<proteinExistence type="predicted"/>
<gene>
    <name evidence="3" type="ORF">AVDCRST_MAG20-1151</name>
</gene>
<protein>
    <recommendedName>
        <fullName evidence="4">CmpX</fullName>
    </recommendedName>
</protein>
<feature type="transmembrane region" description="Helical" evidence="2">
    <location>
        <begin position="33"/>
        <end position="51"/>
    </location>
</feature>
<feature type="transmembrane region" description="Helical" evidence="2">
    <location>
        <begin position="189"/>
        <end position="211"/>
    </location>
</feature>
<name>A0A6J4HPK8_9ACTN</name>
<dbReference type="AlphaFoldDB" id="A0A6J4HPK8"/>
<feature type="region of interest" description="Disordered" evidence="1">
    <location>
        <begin position="227"/>
        <end position="268"/>
    </location>
</feature>
<evidence type="ECO:0000256" key="1">
    <source>
        <dbReference type="SAM" id="MobiDB-lite"/>
    </source>
</evidence>
<evidence type="ECO:0008006" key="4">
    <source>
        <dbReference type="Google" id="ProtNLM"/>
    </source>
</evidence>
<reference evidence="3" key="1">
    <citation type="submission" date="2020-02" db="EMBL/GenBank/DDBJ databases">
        <authorList>
            <person name="Meier V. D."/>
        </authorList>
    </citation>
    <scope>NUCLEOTIDE SEQUENCE</scope>
    <source>
        <strain evidence="3">AVDCRST_MAG20</strain>
    </source>
</reference>
<organism evidence="3">
    <name type="scientific">uncultured Acidimicrobiales bacterium</name>
    <dbReference type="NCBI Taxonomy" id="310071"/>
    <lineage>
        <taxon>Bacteria</taxon>
        <taxon>Bacillati</taxon>
        <taxon>Actinomycetota</taxon>
        <taxon>Acidimicrobiia</taxon>
        <taxon>Acidimicrobiales</taxon>
        <taxon>environmental samples</taxon>
    </lineage>
</organism>